<dbReference type="GO" id="GO:0051020">
    <property type="term" value="F:GTPase binding"/>
    <property type="evidence" value="ECO:0007669"/>
    <property type="project" value="TreeGrafter"/>
</dbReference>
<dbReference type="Pfam" id="PF01843">
    <property type="entry name" value="DIL"/>
    <property type="match status" value="1"/>
</dbReference>
<dbReference type="SMART" id="SM00228">
    <property type="entry name" value="PDZ"/>
    <property type="match status" value="1"/>
</dbReference>
<dbReference type="SUPFAM" id="SSF54236">
    <property type="entry name" value="Ubiquitin-like"/>
    <property type="match status" value="1"/>
</dbReference>
<dbReference type="InterPro" id="IPR029071">
    <property type="entry name" value="Ubiquitin-like_domsf"/>
</dbReference>
<evidence type="ECO:0000259" key="3">
    <source>
        <dbReference type="PROSITE" id="PS50200"/>
    </source>
</evidence>
<feature type="compositionally biased region" description="Low complexity" evidence="1">
    <location>
        <begin position="1"/>
        <end position="16"/>
    </location>
</feature>
<dbReference type="InterPro" id="IPR002710">
    <property type="entry name" value="Dilute_dom"/>
</dbReference>
<dbReference type="InterPro" id="IPR052072">
    <property type="entry name" value="Vascular_dev_regulator"/>
</dbReference>
<dbReference type="SUPFAM" id="SSF50156">
    <property type="entry name" value="PDZ domain-like"/>
    <property type="match status" value="1"/>
</dbReference>
<feature type="compositionally biased region" description="Low complexity" evidence="1">
    <location>
        <begin position="896"/>
        <end position="906"/>
    </location>
</feature>
<accession>A0A3B3YJX1</accession>
<dbReference type="GO" id="GO:0034446">
    <property type="term" value="P:substrate adhesion-dependent cell spreading"/>
    <property type="evidence" value="ECO:0007669"/>
    <property type="project" value="TreeGrafter"/>
</dbReference>
<dbReference type="InterPro" id="IPR000159">
    <property type="entry name" value="RA_dom"/>
</dbReference>
<protein>
    <recommendedName>
        <fullName evidence="7">Rap GTPase interactor</fullName>
    </recommendedName>
</protein>
<dbReference type="InterPro" id="IPR001478">
    <property type="entry name" value="PDZ"/>
</dbReference>
<dbReference type="InterPro" id="IPR036034">
    <property type="entry name" value="PDZ_sf"/>
</dbReference>
<evidence type="ECO:0008006" key="7">
    <source>
        <dbReference type="Google" id="ProtNLM"/>
    </source>
</evidence>
<feature type="region of interest" description="Disordered" evidence="1">
    <location>
        <begin position="896"/>
        <end position="915"/>
    </location>
</feature>
<evidence type="ECO:0000313" key="6">
    <source>
        <dbReference type="Proteomes" id="UP000261480"/>
    </source>
</evidence>
<organism evidence="5 6">
    <name type="scientific">Poecilia mexicana</name>
    <dbReference type="NCBI Taxonomy" id="48701"/>
    <lineage>
        <taxon>Eukaryota</taxon>
        <taxon>Metazoa</taxon>
        <taxon>Chordata</taxon>
        <taxon>Craniata</taxon>
        <taxon>Vertebrata</taxon>
        <taxon>Euteleostomi</taxon>
        <taxon>Actinopterygii</taxon>
        <taxon>Neopterygii</taxon>
        <taxon>Teleostei</taxon>
        <taxon>Neoteleostei</taxon>
        <taxon>Acanthomorphata</taxon>
        <taxon>Ovalentaria</taxon>
        <taxon>Atherinomorphae</taxon>
        <taxon>Cyprinodontiformes</taxon>
        <taxon>Poeciliidae</taxon>
        <taxon>Poeciliinae</taxon>
        <taxon>Poecilia</taxon>
    </lineage>
</organism>
<feature type="domain" description="Dilute" evidence="4">
    <location>
        <begin position="570"/>
        <end position="841"/>
    </location>
</feature>
<dbReference type="SUPFAM" id="SSF49879">
    <property type="entry name" value="SMAD/FHA domain"/>
    <property type="match status" value="1"/>
</dbReference>
<feature type="region of interest" description="Disordered" evidence="1">
    <location>
        <begin position="1"/>
        <end position="20"/>
    </location>
</feature>
<dbReference type="Pfam" id="PF00595">
    <property type="entry name" value="PDZ"/>
    <property type="match status" value="1"/>
</dbReference>
<dbReference type="Ensembl" id="ENSPMET00000017097.1">
    <property type="protein sequence ID" value="ENSPMEP00000027661.1"/>
    <property type="gene ID" value="ENSPMEG00000012348.1"/>
</dbReference>
<dbReference type="CDD" id="cd06690">
    <property type="entry name" value="PDZ_Radil-like"/>
    <property type="match status" value="1"/>
</dbReference>
<feature type="region of interest" description="Disordered" evidence="1">
    <location>
        <begin position="464"/>
        <end position="484"/>
    </location>
</feature>
<feature type="region of interest" description="Disordered" evidence="1">
    <location>
        <begin position="942"/>
        <end position="978"/>
    </location>
</feature>
<dbReference type="Gene3D" id="2.30.42.10">
    <property type="match status" value="1"/>
</dbReference>
<dbReference type="PROSITE" id="PS50106">
    <property type="entry name" value="PDZ"/>
    <property type="match status" value="1"/>
</dbReference>
<keyword evidence="6" id="KW-1185">Reference proteome</keyword>
<feature type="domain" description="Ras-associating" evidence="3">
    <location>
        <begin position="75"/>
        <end position="177"/>
    </location>
</feature>
<dbReference type="GO" id="GO:0007165">
    <property type="term" value="P:signal transduction"/>
    <property type="evidence" value="ECO:0007669"/>
    <property type="project" value="InterPro"/>
</dbReference>
<dbReference type="PANTHER" id="PTHR16027">
    <property type="entry name" value="DILUTE DOMAIN-CONTAINING PROTEIN YPR089W"/>
    <property type="match status" value="1"/>
</dbReference>
<proteinExistence type="predicted"/>
<dbReference type="CDD" id="cd15472">
    <property type="entry name" value="Myo5p-like_CBD_Rasip1"/>
    <property type="match status" value="1"/>
</dbReference>
<feature type="domain" description="PDZ" evidence="2">
    <location>
        <begin position="1031"/>
        <end position="1116"/>
    </location>
</feature>
<evidence type="ECO:0000313" key="5">
    <source>
        <dbReference type="Ensembl" id="ENSPMEP00000027661.1"/>
    </source>
</evidence>
<evidence type="ECO:0000259" key="4">
    <source>
        <dbReference type="PROSITE" id="PS51126"/>
    </source>
</evidence>
<dbReference type="Gene3D" id="3.10.20.90">
    <property type="entry name" value="Phosphatidylinositol 3-kinase Catalytic Subunit, Chain A, domain 1"/>
    <property type="match status" value="1"/>
</dbReference>
<dbReference type="Pfam" id="PF00788">
    <property type="entry name" value="RA"/>
    <property type="match status" value="1"/>
</dbReference>
<evidence type="ECO:0000256" key="1">
    <source>
        <dbReference type="SAM" id="MobiDB-lite"/>
    </source>
</evidence>
<feature type="compositionally biased region" description="Gly residues" evidence="1">
    <location>
        <begin position="467"/>
        <end position="480"/>
    </location>
</feature>
<dbReference type="InterPro" id="IPR008984">
    <property type="entry name" value="SMAD_FHA_dom_sf"/>
</dbReference>
<sequence>MFYGSSSGASMSLPSKSRLKRQSRTFTQVLYRTLSYRDRVPAETGTNTRGDRRSTTEPPERPADDPAELSTQSSAPGVLKIFGDEICAGANYKSVLATPRSSAQELVKEALERYSLSKDAARVYVLCDVIGRLEGGGAWRTECLRALGDNEKPLLLQELWKPREGHARRFELRRRAEVDELNAKEKDTITADINAQARKLQRNRAKGTLTLPRSSNSSFCRSLSETSLNQLGVGEEPKRYYSTLPGPLRGRERDGPSSNRRKEEGSQGAGGVRHSLYQSPHLLLLQGFNRQDCLVYLLNREQHTVGQETPSARPNICLFSPDILPLHCRLRRVPAPHHHTNSNKGDDLAESHRFCVAVEPVLNATVLVNFSRCERTTTLRHGDLLSFGAHYIFLYKDPTGAKPLPAQTLARLRTLGQLYDSGVEEGEDGTQTCKMCGSVLKDKTAQVVSVPAVRRSFKPHLVKPRGVGMGSGGETAGRGGGQKRKLQLEFDQAHEDQLLNRIVSLIEPGGDDHKLTPAYLLCLCIQHSASTFPPGSFGKLLLKIVRRIQTIAWEKTKELAQKQAQHQDPASLSLLSISDLIPDLQTIFFWMSNSIEILYFIQQRAPAYTHSIEALQGSKDSLLSATITANEEAMTILEEVIMYTFQQCVYYITKALYVVLPGLLDCNPFPVDSSEPCWKGGVGFPEPVRRVLQVFQSAQELLHGYLVHPEIQAQMFAYLFFFSNVSLLNQLLDKGPARGWFQRSKSLQIQACLRMLMEWATKSGLGHLAEKFFTKLNSTVSIVATPPQQLTQLSWRVLSSEHPSLKPVQLHRILTQYQLTAEIGPVPVWQPSSEDEAYIYRSVDLLESFENHPPIVLPSSGFRVDLDSECVEDSIYRQLLYVRHYLWGLRTKTQTHTTTPSVHTQSNGTNTADWPDVQRELLPPAHSSPRSGGGAWVEMAAEERGRDRPPGQTQTHSLRRNGTIHHSRAANPDPSCLLTPPNTPLYPEGGGVEGPILCTSIQTNGCSARTLAECKKTNGLLTNGLEGCISGLELDKGPYGLGMGLIDGLHTPLNAPGIYIRTLIPDGPAASDGRLRIGDRILAVNGTSLIGADYQSAVDLIRLGGGRLRFLVAKSDPEVSDKISASSC</sequence>
<dbReference type="CDD" id="cd22733">
    <property type="entry name" value="FHA_RADIL"/>
    <property type="match status" value="1"/>
</dbReference>
<dbReference type="InterPro" id="IPR037983">
    <property type="entry name" value="CBD_Rasip1/Radil"/>
</dbReference>
<dbReference type="Gene3D" id="2.60.200.20">
    <property type="match status" value="1"/>
</dbReference>
<dbReference type="SMART" id="SM01132">
    <property type="entry name" value="DIL"/>
    <property type="match status" value="1"/>
</dbReference>
<feature type="compositionally biased region" description="Basic and acidic residues" evidence="1">
    <location>
        <begin position="249"/>
        <end position="265"/>
    </location>
</feature>
<dbReference type="SMART" id="SM00314">
    <property type="entry name" value="RA"/>
    <property type="match status" value="1"/>
</dbReference>
<reference evidence="5" key="1">
    <citation type="submission" date="2025-05" db="UniProtKB">
        <authorList>
            <consortium name="Ensembl"/>
        </authorList>
    </citation>
    <scope>IDENTIFICATION</scope>
</reference>
<dbReference type="CDD" id="cd17116">
    <property type="entry name" value="RA_Radil_like"/>
    <property type="match status" value="1"/>
</dbReference>
<dbReference type="PROSITE" id="PS51126">
    <property type="entry name" value="DILUTE"/>
    <property type="match status" value="1"/>
</dbReference>
<dbReference type="PANTHER" id="PTHR16027:SF3">
    <property type="entry name" value="RAS-ASSOCIATING AND DILUTE DOMAIN-CONTAINING PROTEIN"/>
    <property type="match status" value="1"/>
</dbReference>
<dbReference type="PROSITE" id="PS50200">
    <property type="entry name" value="RA"/>
    <property type="match status" value="1"/>
</dbReference>
<feature type="compositionally biased region" description="Basic residues" evidence="1">
    <location>
        <begin position="957"/>
        <end position="968"/>
    </location>
</feature>
<dbReference type="GO" id="GO:0001755">
    <property type="term" value="P:neural crest cell migration"/>
    <property type="evidence" value="ECO:0007669"/>
    <property type="project" value="TreeGrafter"/>
</dbReference>
<feature type="compositionally biased region" description="Basic and acidic residues" evidence="1">
    <location>
        <begin position="49"/>
        <end position="64"/>
    </location>
</feature>
<dbReference type="GO" id="GO:0005874">
    <property type="term" value="C:microtubule"/>
    <property type="evidence" value="ECO:0007669"/>
    <property type="project" value="TreeGrafter"/>
</dbReference>
<dbReference type="STRING" id="48701.ENSPMEP00000027661"/>
<name>A0A3B3YJX1_9TELE</name>
<feature type="region of interest" description="Disordered" evidence="1">
    <location>
        <begin position="37"/>
        <end position="74"/>
    </location>
</feature>
<dbReference type="AlphaFoldDB" id="A0A3B3YJX1"/>
<dbReference type="Proteomes" id="UP000261480">
    <property type="component" value="Unplaced"/>
</dbReference>
<evidence type="ECO:0000259" key="2">
    <source>
        <dbReference type="PROSITE" id="PS50106"/>
    </source>
</evidence>
<dbReference type="Ensembl" id="ENSPMET00000017084.1">
    <property type="protein sequence ID" value="ENSPMEP00000027667.1"/>
    <property type="gene ID" value="ENSPMEG00000012348.1"/>
</dbReference>
<feature type="region of interest" description="Disordered" evidence="1">
    <location>
        <begin position="234"/>
        <end position="273"/>
    </location>
</feature>